<gene>
    <name evidence="2" type="ORF">Agabi119p4_9465</name>
</gene>
<accession>A0A8H7C3G3</accession>
<proteinExistence type="predicted"/>
<feature type="region of interest" description="Disordered" evidence="1">
    <location>
        <begin position="92"/>
        <end position="117"/>
    </location>
</feature>
<dbReference type="AlphaFoldDB" id="A0A8H7C3G3"/>
<organism evidence="2 3">
    <name type="scientific">Agaricus bisporus var. burnettii</name>
    <dbReference type="NCBI Taxonomy" id="192524"/>
    <lineage>
        <taxon>Eukaryota</taxon>
        <taxon>Fungi</taxon>
        <taxon>Dikarya</taxon>
        <taxon>Basidiomycota</taxon>
        <taxon>Agaricomycotina</taxon>
        <taxon>Agaricomycetes</taxon>
        <taxon>Agaricomycetidae</taxon>
        <taxon>Agaricales</taxon>
        <taxon>Agaricineae</taxon>
        <taxon>Agaricaceae</taxon>
        <taxon>Agaricus</taxon>
    </lineage>
</organism>
<reference evidence="2 3" key="1">
    <citation type="journal article" name="Sci. Rep.">
        <title>Telomere-to-telomere assembled and centromere annotated genomes of the two main subspecies of the button mushroom Agaricus bisporus reveal especially polymorphic chromosome ends.</title>
        <authorList>
            <person name="Sonnenberg A.S.M."/>
            <person name="Sedaghat-Telgerd N."/>
            <person name="Lavrijssen B."/>
            <person name="Ohm R.A."/>
            <person name="Hendrickx P.M."/>
            <person name="Scholtmeijer K."/>
            <person name="Baars J.J.P."/>
            <person name="van Peer A."/>
        </authorList>
    </citation>
    <scope>NUCLEOTIDE SEQUENCE [LARGE SCALE GENOMIC DNA]</scope>
    <source>
        <strain evidence="2 3">H119_p4</strain>
    </source>
</reference>
<evidence type="ECO:0000313" key="2">
    <source>
        <dbReference type="EMBL" id="KAF7761473.1"/>
    </source>
</evidence>
<evidence type="ECO:0000313" key="3">
    <source>
        <dbReference type="Proteomes" id="UP000629468"/>
    </source>
</evidence>
<dbReference type="EMBL" id="JABXXO010000013">
    <property type="protein sequence ID" value="KAF7761473.1"/>
    <property type="molecule type" value="Genomic_DNA"/>
</dbReference>
<name>A0A8H7C3G3_AGABI</name>
<dbReference type="Proteomes" id="UP000629468">
    <property type="component" value="Unassembled WGS sequence"/>
</dbReference>
<feature type="compositionally biased region" description="Low complexity" evidence="1">
    <location>
        <begin position="220"/>
        <end position="236"/>
    </location>
</feature>
<feature type="region of interest" description="Disordered" evidence="1">
    <location>
        <begin position="169"/>
        <end position="245"/>
    </location>
</feature>
<comment type="caution">
    <text evidence="2">The sequence shown here is derived from an EMBL/GenBank/DDBJ whole genome shotgun (WGS) entry which is preliminary data.</text>
</comment>
<feature type="region of interest" description="Disordered" evidence="1">
    <location>
        <begin position="382"/>
        <end position="417"/>
    </location>
</feature>
<feature type="region of interest" description="Disordered" evidence="1">
    <location>
        <begin position="19"/>
        <end position="76"/>
    </location>
</feature>
<sequence length="417" mass="46360">MDPLQYNWVVSPSHIKEEHGELVPSLLSPPATPSPFALSSTSPDHPPRRLPRASPPSPSASGRFRPRPYPLTRPVSRGDIYLASQLTHRMQWNSTTSSGARRSISGSGRRPSDAERNASYGNAAMDTFIMHPSASESTLLGAMGGSSDAQYPYPNNMGWSDMSMLPEDAETSYPTTVPPHFSGLQTPSGYESTDLARNTSPESLDTNSSSCYPPGQYVVGGRTYRTPSSSSGSRSPYQREDPETEIRRLRKKVKDLEAIVATTPIASAPANVSPAFRQSWKRRTEAREKMYCSLNRAGNALCAWHDSRRERRKYPPRNAPPGVLNCGCTHEEALFEESLARHAVGGYLPGASVRMDPELRGPLLRLLQKRYGYKDGDFDYDPQTMQWHDDQDPESWERQAHSGSSVRTRRADHSERH</sequence>
<protein>
    <submittedName>
        <fullName evidence="2">Uncharacterized protein</fullName>
    </submittedName>
</protein>
<feature type="compositionally biased region" description="Low complexity" evidence="1">
    <location>
        <begin position="94"/>
        <end position="109"/>
    </location>
</feature>
<feature type="compositionally biased region" description="Low complexity" evidence="1">
    <location>
        <begin position="24"/>
        <end position="43"/>
    </location>
</feature>
<evidence type="ECO:0000256" key="1">
    <source>
        <dbReference type="SAM" id="MobiDB-lite"/>
    </source>
</evidence>
<feature type="compositionally biased region" description="Polar residues" evidence="1">
    <location>
        <begin position="183"/>
        <end position="211"/>
    </location>
</feature>
<feature type="compositionally biased region" description="Basic and acidic residues" evidence="1">
    <location>
        <begin position="387"/>
        <end position="400"/>
    </location>
</feature>